<dbReference type="GO" id="GO:0042277">
    <property type="term" value="F:peptide binding"/>
    <property type="evidence" value="ECO:0007669"/>
    <property type="project" value="TreeGrafter"/>
</dbReference>
<evidence type="ECO:0000256" key="20">
    <source>
        <dbReference type="PIRSR" id="PIRSR634016-2"/>
    </source>
</evidence>
<keyword evidence="15 23" id="KW-0482">Metalloprotease</keyword>
<comment type="cofactor">
    <cofactor evidence="21 23">
        <name>Zn(2+)</name>
        <dbReference type="ChEBI" id="CHEBI:29105"/>
    </cofactor>
    <text evidence="21 23">Binds 1 zinc ion per subunit.</text>
</comment>
<keyword evidence="11 21" id="KW-0862">Zinc</keyword>
<comment type="subcellular location">
    <subcellularLocation>
        <location evidence="2">Cell membrane</location>
        <topology evidence="2">Single-pass type II membrane protein</topology>
    </subcellularLocation>
</comment>
<feature type="region of interest" description="Disordered" evidence="24">
    <location>
        <begin position="67"/>
        <end position="97"/>
    </location>
</feature>
<evidence type="ECO:0000256" key="14">
    <source>
        <dbReference type="ARBA" id="ARBA00022989"/>
    </source>
</evidence>
<evidence type="ECO:0000259" key="26">
    <source>
        <dbReference type="Pfam" id="PF11838"/>
    </source>
</evidence>
<dbReference type="Gene3D" id="1.25.50.20">
    <property type="match status" value="1"/>
</dbReference>
<feature type="binding site" evidence="21">
    <location>
        <position position="371"/>
    </location>
    <ligand>
        <name>Zn(2+)</name>
        <dbReference type="ChEBI" id="CHEBI:29105"/>
        <note>catalytic</note>
    </ligand>
</feature>
<dbReference type="Gene3D" id="1.10.390.10">
    <property type="entry name" value="Neutral Protease Domain 2"/>
    <property type="match status" value="1"/>
</dbReference>
<dbReference type="EC" id="3.4.11.-" evidence="23"/>
<evidence type="ECO:0000256" key="2">
    <source>
        <dbReference type="ARBA" id="ARBA00004401"/>
    </source>
</evidence>
<dbReference type="SUPFAM" id="SSF55486">
    <property type="entry name" value="Metalloproteases ('zincins'), catalytic domain"/>
    <property type="match status" value="1"/>
</dbReference>
<evidence type="ECO:0000256" key="22">
    <source>
        <dbReference type="PIRSR" id="PIRSR634016-4"/>
    </source>
</evidence>
<evidence type="ECO:0000256" key="12">
    <source>
        <dbReference type="ARBA" id="ARBA00022837"/>
    </source>
</evidence>
<dbReference type="Pfam" id="PF17900">
    <property type="entry name" value="Peptidase_M1_N"/>
    <property type="match status" value="1"/>
</dbReference>
<feature type="compositionally biased region" description="Basic and acidic residues" evidence="24">
    <location>
        <begin position="67"/>
        <end position="83"/>
    </location>
</feature>
<accession>A0A9X0DCG6</accession>
<dbReference type="InterPro" id="IPR050344">
    <property type="entry name" value="Peptidase_M1_aminopeptidases"/>
</dbReference>
<dbReference type="PRINTS" id="PR00756">
    <property type="entry name" value="ALADIPTASE"/>
</dbReference>
<feature type="active site" description="Proton acceptor" evidence="19">
    <location>
        <position position="372"/>
    </location>
</feature>
<evidence type="ECO:0000256" key="8">
    <source>
        <dbReference type="ARBA" id="ARBA00022692"/>
    </source>
</evidence>
<evidence type="ECO:0000256" key="3">
    <source>
        <dbReference type="ARBA" id="ARBA00010136"/>
    </source>
</evidence>
<comment type="catalytic activity">
    <reaction evidence="1">
        <text>Release of N-terminal glutamate (and to a lesser extent aspartate) from a peptide.</text>
        <dbReference type="EC" id="3.4.11.7"/>
    </reaction>
</comment>
<dbReference type="InterPro" id="IPR042097">
    <property type="entry name" value="Aminopeptidase_N-like_N_sf"/>
</dbReference>
<dbReference type="EMBL" id="MU825397">
    <property type="protein sequence ID" value="KAJ7393673.1"/>
    <property type="molecule type" value="Genomic_DNA"/>
</dbReference>
<dbReference type="GO" id="GO:0005615">
    <property type="term" value="C:extracellular space"/>
    <property type="evidence" value="ECO:0007669"/>
    <property type="project" value="TreeGrafter"/>
</dbReference>
<keyword evidence="12" id="KW-0106">Calcium</keyword>
<evidence type="ECO:0000256" key="24">
    <source>
        <dbReference type="SAM" id="MobiDB-lite"/>
    </source>
</evidence>
<dbReference type="InterPro" id="IPR014782">
    <property type="entry name" value="Peptidase_M1_dom"/>
</dbReference>
<feature type="binding site" evidence="20">
    <location>
        <position position="202"/>
    </location>
    <ligand>
        <name>substrate</name>
    </ligand>
</feature>
<evidence type="ECO:0000256" key="6">
    <source>
        <dbReference type="ARBA" id="ARBA00022475"/>
    </source>
</evidence>
<keyword evidence="7 23" id="KW-0645">Protease</keyword>
<evidence type="ECO:0000256" key="10">
    <source>
        <dbReference type="ARBA" id="ARBA00022801"/>
    </source>
</evidence>
<keyword evidence="8 23" id="KW-0812">Transmembrane</keyword>
<keyword evidence="29" id="KW-1185">Reference proteome</keyword>
<dbReference type="PANTHER" id="PTHR11533:SF276">
    <property type="entry name" value="GLUTAMYL AMINOPEPTIDASE"/>
    <property type="match status" value="1"/>
</dbReference>
<dbReference type="GO" id="GO:0005737">
    <property type="term" value="C:cytoplasm"/>
    <property type="evidence" value="ECO:0007669"/>
    <property type="project" value="TreeGrafter"/>
</dbReference>
<feature type="binding site" evidence="21">
    <location>
        <position position="375"/>
    </location>
    <ligand>
        <name>Zn(2+)</name>
        <dbReference type="ChEBI" id="CHEBI:29105"/>
        <note>catalytic</note>
    </ligand>
</feature>
<dbReference type="GO" id="GO:0004230">
    <property type="term" value="F:glutamyl aminopeptidase activity"/>
    <property type="evidence" value="ECO:0007669"/>
    <property type="project" value="UniProtKB-EC"/>
</dbReference>
<keyword evidence="10 23" id="KW-0378">Hydrolase</keyword>
<dbReference type="Pfam" id="PF01433">
    <property type="entry name" value="Peptidase_M1"/>
    <property type="match status" value="1"/>
</dbReference>
<dbReference type="Proteomes" id="UP001163046">
    <property type="component" value="Unassembled WGS sequence"/>
</dbReference>
<evidence type="ECO:0000256" key="11">
    <source>
        <dbReference type="ARBA" id="ARBA00022833"/>
    </source>
</evidence>
<evidence type="ECO:0000256" key="16">
    <source>
        <dbReference type="ARBA" id="ARBA00023136"/>
    </source>
</evidence>
<dbReference type="GO" id="GO:0005886">
    <property type="term" value="C:plasma membrane"/>
    <property type="evidence" value="ECO:0007669"/>
    <property type="project" value="UniProtKB-SubCell"/>
</dbReference>
<keyword evidence="6" id="KW-1003">Cell membrane</keyword>
<gene>
    <name evidence="28" type="ORF">OS493_003330</name>
</gene>
<feature type="binding site" evidence="21">
    <location>
        <position position="394"/>
    </location>
    <ligand>
        <name>Zn(2+)</name>
        <dbReference type="ChEBI" id="CHEBI:29105"/>
        <note>catalytic</note>
    </ligand>
</feature>
<evidence type="ECO:0000256" key="15">
    <source>
        <dbReference type="ARBA" id="ARBA00023049"/>
    </source>
</evidence>
<sequence>MAECEKEAEIPLQQLEVDGEPKVKTSGVFGGLFLNKTKLIVLAVLILILLIIIIVLAAVLGHERAKERREIRPSGEKEEKEEVSPTSVGPTTPGPEPWWTIRLPGDIKPYHYDLTLNIDLNKPNFKGTFQKLSGGVIPIKRHFEFEKNQFLVIELESPLDKGRYITTVEYSGKYSDDLRGMYKSSFIDKNGNESLFSATQFEPLRARRAFPCFDEPAMKATFTVIVVHDPRLIALSNMPIYQSEVKDGWKYDHFNKTVKMSTYLVAFAVGDFKYKEAKTKNGIKIRIYAREEVLDQVDYALSVSNLTMTYFEEFFGIPYPLPKSDGIALPTFGPGGMENWGLIKYQEKLLLMKEGESASSAKESIVKIVAHEIGHQWFGNIVTMEWWTDLWLNEGFATYVSSIGVNHVHPEWKIIDQFIVRAVQDSLQLDGLASSHPIRIPVEDPQKISEIFDAISYKKGASVLVMLHSYLGNAIFRDGLKRYLTKHAYSNAETDDLWDAMTEASQAAGKVTDVLNKWVIPFTYYKDNRRSDAPPKVSLSAIIDKDPVEVKYGGSEWIKGNIGQTGFYRVITKKRTGIYFRSNCCIITRANLLNHTKALSISSYLIKEEDYVPLLSAMRKFEKLLEILPSKRPAYKYVQYNKIGMKDQGTLLERFQRTILIDANCAAGVKSCLGNMTQMFRQWMDDPVNKPVPADLKTLVYHFGVVTGGEKEWDFVYSQFKSTDVVSDKSILLYAMAGSQEPWIIERYLEYTLDRSKIGPRYLSYAMYYISDSNEFGTNVAWNFFQLKWETRSKMFGGPYRTLGRFVPYVSKRFSTEFETTTGNT</sequence>
<name>A0A9X0DCG6_9CNID</name>
<evidence type="ECO:0000256" key="4">
    <source>
        <dbReference type="ARBA" id="ARBA00011748"/>
    </source>
</evidence>
<dbReference type="GO" id="GO:0043171">
    <property type="term" value="P:peptide catabolic process"/>
    <property type="evidence" value="ECO:0007669"/>
    <property type="project" value="TreeGrafter"/>
</dbReference>
<evidence type="ECO:0000256" key="5">
    <source>
        <dbReference type="ARBA" id="ARBA00022438"/>
    </source>
</evidence>
<evidence type="ECO:0000259" key="25">
    <source>
        <dbReference type="Pfam" id="PF01433"/>
    </source>
</evidence>
<organism evidence="28 29">
    <name type="scientific">Desmophyllum pertusum</name>
    <dbReference type="NCBI Taxonomy" id="174260"/>
    <lineage>
        <taxon>Eukaryota</taxon>
        <taxon>Metazoa</taxon>
        <taxon>Cnidaria</taxon>
        <taxon>Anthozoa</taxon>
        <taxon>Hexacorallia</taxon>
        <taxon>Scleractinia</taxon>
        <taxon>Caryophylliina</taxon>
        <taxon>Caryophylliidae</taxon>
        <taxon>Desmophyllum</taxon>
    </lineage>
</organism>
<dbReference type="GO" id="GO:0070006">
    <property type="term" value="F:metalloaminopeptidase activity"/>
    <property type="evidence" value="ECO:0007669"/>
    <property type="project" value="TreeGrafter"/>
</dbReference>
<feature type="binding site" evidence="20">
    <location>
        <begin position="335"/>
        <end position="339"/>
    </location>
    <ligand>
        <name>substrate</name>
    </ligand>
</feature>
<evidence type="ECO:0000256" key="7">
    <source>
        <dbReference type="ARBA" id="ARBA00022670"/>
    </source>
</evidence>
<keyword evidence="16 23" id="KW-0472">Membrane</keyword>
<reference evidence="28" key="1">
    <citation type="submission" date="2023-01" db="EMBL/GenBank/DDBJ databases">
        <title>Genome assembly of the deep-sea coral Lophelia pertusa.</title>
        <authorList>
            <person name="Herrera S."/>
            <person name="Cordes E."/>
        </authorList>
    </citation>
    <scope>NUCLEOTIDE SEQUENCE</scope>
    <source>
        <strain evidence="28">USNM1676648</strain>
        <tissue evidence="28">Polyp</tissue>
    </source>
</reference>
<feature type="domain" description="Aminopeptidase N-like N-terminal" evidence="27">
    <location>
        <begin position="137"/>
        <end position="264"/>
    </location>
</feature>
<feature type="domain" description="Peptidase M1 membrane alanine aminopeptidase" evidence="25">
    <location>
        <begin position="299"/>
        <end position="518"/>
    </location>
</feature>
<evidence type="ECO:0000256" key="19">
    <source>
        <dbReference type="PIRSR" id="PIRSR634016-1"/>
    </source>
</evidence>
<proteinExistence type="inferred from homology"/>
<keyword evidence="9 21" id="KW-0479">Metal-binding</keyword>
<dbReference type="AlphaFoldDB" id="A0A9X0DCG6"/>
<comment type="similarity">
    <text evidence="3 23">Belongs to the peptidase M1 family.</text>
</comment>
<evidence type="ECO:0000256" key="9">
    <source>
        <dbReference type="ARBA" id="ARBA00022723"/>
    </source>
</evidence>
<dbReference type="FunFam" id="1.10.390.10:FF:000001">
    <property type="entry name" value="Aminopeptidase"/>
    <property type="match status" value="1"/>
</dbReference>
<dbReference type="GO" id="GO:0008270">
    <property type="term" value="F:zinc ion binding"/>
    <property type="evidence" value="ECO:0007669"/>
    <property type="project" value="UniProtKB-UniRule"/>
</dbReference>
<keyword evidence="17" id="KW-1015">Disulfide bond</keyword>
<comment type="subunit">
    <text evidence="4">Homodimer; disulfide-linked.</text>
</comment>
<evidence type="ECO:0000256" key="17">
    <source>
        <dbReference type="ARBA" id="ARBA00023157"/>
    </source>
</evidence>
<evidence type="ECO:0000259" key="27">
    <source>
        <dbReference type="Pfam" id="PF17900"/>
    </source>
</evidence>
<dbReference type="InterPro" id="IPR027268">
    <property type="entry name" value="Peptidase_M4/M1_CTD_sf"/>
</dbReference>
<dbReference type="InterPro" id="IPR001930">
    <property type="entry name" value="Peptidase_M1"/>
</dbReference>
<dbReference type="InterPro" id="IPR024571">
    <property type="entry name" value="ERAP1-like_C_dom"/>
</dbReference>
<keyword evidence="13" id="KW-0735">Signal-anchor</keyword>
<keyword evidence="14 23" id="KW-1133">Transmembrane helix</keyword>
<dbReference type="PANTHER" id="PTHR11533">
    <property type="entry name" value="PROTEASE M1 ZINC METALLOPROTEASE"/>
    <property type="match status" value="1"/>
</dbReference>
<dbReference type="SUPFAM" id="SSF63737">
    <property type="entry name" value="Leukotriene A4 hydrolase N-terminal domain"/>
    <property type="match status" value="1"/>
</dbReference>
<feature type="binding site" evidence="20">
    <location>
        <position position="801"/>
    </location>
    <ligand>
        <name>substrate</name>
    </ligand>
</feature>
<evidence type="ECO:0000313" key="29">
    <source>
        <dbReference type="Proteomes" id="UP001163046"/>
    </source>
</evidence>
<dbReference type="OrthoDB" id="510539at2759"/>
<evidence type="ECO:0000256" key="21">
    <source>
        <dbReference type="PIRSR" id="PIRSR634016-3"/>
    </source>
</evidence>
<evidence type="ECO:0000256" key="18">
    <source>
        <dbReference type="ARBA" id="ARBA00023180"/>
    </source>
</evidence>
<dbReference type="GO" id="GO:0006508">
    <property type="term" value="P:proteolysis"/>
    <property type="evidence" value="ECO:0007669"/>
    <property type="project" value="UniProtKB-KW"/>
</dbReference>
<dbReference type="InterPro" id="IPR045357">
    <property type="entry name" value="Aminopeptidase_N-like_N"/>
</dbReference>
<dbReference type="CDD" id="cd09601">
    <property type="entry name" value="M1_APN-Q_like"/>
    <property type="match status" value="1"/>
</dbReference>
<protein>
    <recommendedName>
        <fullName evidence="23">Aminopeptidase</fullName>
        <ecNumber evidence="23">3.4.11.-</ecNumber>
    </recommendedName>
</protein>
<feature type="site" description="Transition state stabilizer" evidence="22">
    <location>
        <position position="457"/>
    </location>
</feature>
<comment type="caution">
    <text evidence="28">The sequence shown here is derived from an EMBL/GenBank/DDBJ whole genome shotgun (WGS) entry which is preliminary data.</text>
</comment>
<feature type="transmembrane region" description="Helical" evidence="23">
    <location>
        <begin position="39"/>
        <end position="60"/>
    </location>
</feature>
<keyword evidence="18" id="KW-0325">Glycoprotein</keyword>
<dbReference type="InterPro" id="IPR034016">
    <property type="entry name" value="M1_APN-typ"/>
</dbReference>
<dbReference type="Gene3D" id="2.60.40.1730">
    <property type="entry name" value="tricorn interacting facor f3 domain"/>
    <property type="match status" value="1"/>
</dbReference>
<evidence type="ECO:0000256" key="23">
    <source>
        <dbReference type="RuleBase" id="RU364040"/>
    </source>
</evidence>
<dbReference type="Pfam" id="PF11838">
    <property type="entry name" value="ERAP1_C"/>
    <property type="match status" value="1"/>
</dbReference>
<feature type="domain" description="ERAP1-like C-terminal" evidence="26">
    <location>
        <begin position="588"/>
        <end position="819"/>
    </location>
</feature>
<keyword evidence="5 23" id="KW-0031">Aminopeptidase</keyword>
<evidence type="ECO:0000256" key="13">
    <source>
        <dbReference type="ARBA" id="ARBA00022968"/>
    </source>
</evidence>
<evidence type="ECO:0000313" key="28">
    <source>
        <dbReference type="EMBL" id="KAJ7393673.1"/>
    </source>
</evidence>
<evidence type="ECO:0000256" key="1">
    <source>
        <dbReference type="ARBA" id="ARBA00001703"/>
    </source>
</evidence>